<dbReference type="Proteomes" id="UP000523388">
    <property type="component" value="Unassembled WGS sequence"/>
</dbReference>
<protein>
    <submittedName>
        <fullName evidence="2">Uncharacterized protein</fullName>
    </submittedName>
</protein>
<evidence type="ECO:0000313" key="2">
    <source>
        <dbReference type="EMBL" id="MBA7722090.1"/>
    </source>
</evidence>
<gene>
    <name evidence="3" type="ORF">AWP47_00925</name>
    <name evidence="1" type="ORF">C1Q91_001463</name>
    <name evidence="2" type="ORF">HV209_26695</name>
</gene>
<dbReference type="RefSeq" id="WP_000056327.1">
    <property type="nucleotide sequence ID" value="NZ_BDPU01000031.1"/>
</dbReference>
<dbReference type="EMBL" id="AASCJS010000006">
    <property type="protein sequence ID" value="EFA9845113.1"/>
    <property type="molecule type" value="Genomic_DNA"/>
</dbReference>
<evidence type="ECO:0000313" key="1">
    <source>
        <dbReference type="EMBL" id="EFA9845113.1"/>
    </source>
</evidence>
<dbReference type="Proteomes" id="UP000185794">
    <property type="component" value="Unassembled WGS sequence"/>
</dbReference>
<sequence>MSLNYFGQAFKLAFEVSPILLVDGIASKIPGGVMPIAVLTEGLSIVNGLLHGEIRTRSMAAFTPMAGTTLVQQDICNLNFYNQVTAANATVKKPNRVVMQMIRPASTEDGGYITKGMTFTALKMALDMHNQYGGCYTVMTPSFIYTRCLMRSFIDTSGFSEQNKQVQHTWQIEFEQPLSSVEQTVKTLASVLDKFDKGMPSDGALSWSGIKNQVVQEFGFGL</sequence>
<reference evidence="2" key="3">
    <citation type="submission" date="2020-06" db="EMBL/GenBank/DDBJ databases">
        <title>REHAB project genomes.</title>
        <authorList>
            <person name="Shaw L.P."/>
        </authorList>
    </citation>
    <scope>NUCLEOTIDE SEQUENCE</scope>
    <source>
        <strain evidence="2">RHBSTW-00474</strain>
    </source>
</reference>
<dbReference type="AlphaFoldDB" id="A0A0B1MWA4"/>
<evidence type="ECO:0000313" key="4">
    <source>
        <dbReference type="Proteomes" id="UP000185794"/>
    </source>
</evidence>
<proteinExistence type="predicted"/>
<dbReference type="EMBL" id="JABXPW010000015">
    <property type="protein sequence ID" value="MBA7722090.1"/>
    <property type="molecule type" value="Genomic_DNA"/>
</dbReference>
<dbReference type="EMBL" id="LRKC01000046">
    <property type="protein sequence ID" value="OKV17266.1"/>
    <property type="molecule type" value="Genomic_DNA"/>
</dbReference>
<organism evidence="2 6">
    <name type="scientific">Escherichia coli</name>
    <dbReference type="NCBI Taxonomy" id="562"/>
    <lineage>
        <taxon>Bacteria</taxon>
        <taxon>Pseudomonadati</taxon>
        <taxon>Pseudomonadota</taxon>
        <taxon>Gammaproteobacteria</taxon>
        <taxon>Enterobacterales</taxon>
        <taxon>Enterobacteriaceae</taxon>
        <taxon>Escherichia</taxon>
    </lineage>
</organism>
<name>A0A0B1MWA4_ECOLX</name>
<comment type="caution">
    <text evidence="2">The sequence shown here is derived from an EMBL/GenBank/DDBJ whole genome shotgun (WGS) entry which is preliminary data.</text>
</comment>
<dbReference type="Proteomes" id="UP000622722">
    <property type="component" value="Unassembled WGS sequence"/>
</dbReference>
<reference evidence="3 4" key="1">
    <citation type="journal article" date="2017" name="Front. Cell. Infect. Microbiol.">
        <title>Chaperone-usher pili loci of human colonization factor-negative enterotoxigenic Escherichia coli.</title>
        <authorList>
            <person name="Del Canto F."/>
            <person name="Vidal R."/>
            <person name="Stine O.C."/>
            <person name="Pop M."/>
        </authorList>
    </citation>
    <scope>NUCLEOTIDE SEQUENCE [LARGE SCALE GENOMIC DNA]</scope>
    <source>
        <strain evidence="3 4">700324</strain>
    </source>
</reference>
<evidence type="ECO:0000313" key="3">
    <source>
        <dbReference type="EMBL" id="OKV17266.1"/>
    </source>
</evidence>
<evidence type="ECO:0000313" key="6">
    <source>
        <dbReference type="Proteomes" id="UP000622722"/>
    </source>
</evidence>
<accession>A0A0B1MWA4</accession>
<evidence type="ECO:0000313" key="5">
    <source>
        <dbReference type="Proteomes" id="UP000523388"/>
    </source>
</evidence>
<reference evidence="1 5" key="2">
    <citation type="submission" date="2018-08" db="EMBL/GenBank/DDBJ databases">
        <authorList>
            <consortium name="GenomeTrakr network: Whole genome sequencing for foodborne pathogen traceback"/>
        </authorList>
    </citation>
    <scope>NUCLEOTIDE SEQUENCE [LARGE SCALE GENOMIC DNA]</scope>
    <source>
        <strain evidence="1 5">AZ-TG102963</strain>
    </source>
</reference>